<evidence type="ECO:0000256" key="2">
    <source>
        <dbReference type="SAM" id="SignalP"/>
    </source>
</evidence>
<dbReference type="InterPro" id="IPR022655">
    <property type="entry name" value="DUF1553"/>
</dbReference>
<reference evidence="6 7" key="1">
    <citation type="submission" date="2019-02" db="EMBL/GenBank/DDBJ databases">
        <title>Deep-cultivation of Planctomycetes and their phenomic and genomic characterization uncovers novel biology.</title>
        <authorList>
            <person name="Wiegand S."/>
            <person name="Jogler M."/>
            <person name="Boedeker C."/>
            <person name="Pinto D."/>
            <person name="Vollmers J."/>
            <person name="Rivas-Marin E."/>
            <person name="Kohn T."/>
            <person name="Peeters S.H."/>
            <person name="Heuer A."/>
            <person name="Rast P."/>
            <person name="Oberbeckmann S."/>
            <person name="Bunk B."/>
            <person name="Jeske O."/>
            <person name="Meyerdierks A."/>
            <person name="Storesund J.E."/>
            <person name="Kallscheuer N."/>
            <person name="Luecker S."/>
            <person name="Lage O.M."/>
            <person name="Pohl T."/>
            <person name="Merkel B.J."/>
            <person name="Hornburger P."/>
            <person name="Mueller R.-W."/>
            <person name="Bruemmer F."/>
            <person name="Labrenz M."/>
            <person name="Spormann A.M."/>
            <person name="Op den Camp H."/>
            <person name="Overmann J."/>
            <person name="Amann R."/>
            <person name="Jetten M.S.M."/>
            <person name="Mascher T."/>
            <person name="Medema M.H."/>
            <person name="Devos D.P."/>
            <person name="Kaster A.-K."/>
            <person name="Ovreas L."/>
            <person name="Rohde M."/>
            <person name="Galperin M.Y."/>
            <person name="Jogler C."/>
        </authorList>
    </citation>
    <scope>NUCLEOTIDE SEQUENCE [LARGE SCALE GENOMIC DNA]</scope>
    <source>
        <strain evidence="6 7">Poly30</strain>
    </source>
</reference>
<evidence type="ECO:0000256" key="1">
    <source>
        <dbReference type="SAM" id="MobiDB-lite"/>
    </source>
</evidence>
<feature type="domain" description="DUF1549" evidence="3">
    <location>
        <begin position="180"/>
        <end position="390"/>
    </location>
</feature>
<evidence type="ECO:0000313" key="7">
    <source>
        <dbReference type="Proteomes" id="UP000320390"/>
    </source>
</evidence>
<dbReference type="Proteomes" id="UP000320390">
    <property type="component" value="Chromosome"/>
</dbReference>
<dbReference type="Pfam" id="PF07587">
    <property type="entry name" value="PSD1"/>
    <property type="match status" value="1"/>
</dbReference>
<evidence type="ECO:0000259" key="4">
    <source>
        <dbReference type="Pfam" id="PF07587"/>
    </source>
</evidence>
<dbReference type="GO" id="GO:0020037">
    <property type="term" value="F:heme binding"/>
    <property type="evidence" value="ECO:0007669"/>
    <property type="project" value="InterPro"/>
</dbReference>
<evidence type="ECO:0000259" key="3">
    <source>
        <dbReference type="Pfam" id="PF07583"/>
    </source>
</evidence>
<dbReference type="InterPro" id="IPR011444">
    <property type="entry name" value="DUF1549"/>
</dbReference>
<dbReference type="EMBL" id="CP036434">
    <property type="protein sequence ID" value="QDV05236.1"/>
    <property type="molecule type" value="Genomic_DNA"/>
</dbReference>
<feature type="domain" description="DUF1553" evidence="4">
    <location>
        <begin position="891"/>
        <end position="1149"/>
    </location>
</feature>
<dbReference type="GO" id="GO:0009055">
    <property type="term" value="F:electron transfer activity"/>
    <property type="evidence" value="ECO:0007669"/>
    <property type="project" value="InterPro"/>
</dbReference>
<dbReference type="PANTHER" id="PTHR35889:SF3">
    <property type="entry name" value="F-BOX DOMAIN-CONTAINING PROTEIN"/>
    <property type="match status" value="1"/>
</dbReference>
<dbReference type="PANTHER" id="PTHR35889">
    <property type="entry name" value="CYCLOINULO-OLIGOSACCHARIDE FRUCTANOTRANSFERASE-RELATED"/>
    <property type="match status" value="1"/>
</dbReference>
<feature type="domain" description="Cytochrome C Planctomycete-type" evidence="5">
    <location>
        <begin position="71"/>
        <end position="132"/>
    </location>
</feature>
<feature type="chain" id="PRO_5022144017" evidence="2">
    <location>
        <begin position="21"/>
        <end position="1209"/>
    </location>
</feature>
<protein>
    <submittedName>
        <fullName evidence="6">Planctomycete cytochrome C</fullName>
    </submittedName>
</protein>
<keyword evidence="7" id="KW-1185">Reference proteome</keyword>
<dbReference type="AlphaFoldDB" id="A0A518EMC8"/>
<dbReference type="Pfam" id="PF07635">
    <property type="entry name" value="PSCyt1"/>
    <property type="match status" value="1"/>
</dbReference>
<dbReference type="Pfam" id="PF07583">
    <property type="entry name" value="PSCyt2"/>
    <property type="match status" value="1"/>
</dbReference>
<gene>
    <name evidence="6" type="ORF">Poly30_07320</name>
</gene>
<proteinExistence type="predicted"/>
<evidence type="ECO:0000259" key="5">
    <source>
        <dbReference type="Pfam" id="PF07635"/>
    </source>
</evidence>
<dbReference type="InterPro" id="IPR011429">
    <property type="entry name" value="Cyt_c_Planctomycete-type"/>
</dbReference>
<dbReference type="SUPFAM" id="SSF46626">
    <property type="entry name" value="Cytochrome c"/>
    <property type="match status" value="1"/>
</dbReference>
<dbReference type="InterPro" id="IPR036909">
    <property type="entry name" value="Cyt_c-like_dom_sf"/>
</dbReference>
<organism evidence="6 7">
    <name type="scientific">Saltatorellus ferox</name>
    <dbReference type="NCBI Taxonomy" id="2528018"/>
    <lineage>
        <taxon>Bacteria</taxon>
        <taxon>Pseudomonadati</taxon>
        <taxon>Planctomycetota</taxon>
        <taxon>Planctomycetia</taxon>
        <taxon>Planctomycetia incertae sedis</taxon>
        <taxon>Saltatorellus</taxon>
    </lineage>
</organism>
<sequence precursor="true">MTRLPFALVALASVSVVTGAAPGVVATSGDPTSGDPTSGARAAGRPTAGATPGSDGIDFAREVRPILSDNCFHCHGPDPETRRAGLRLDTPEGALAALKSGGHAVVPGNTEDSELIYRIAPLSEDEIMPPADSGKSLDAAEIRTLTRWIEQGAVWEDHWSFRPPTLPAPPAVDGYLTADPIDAFVAEKLQAAGLDLQPEADPYTLLRRVTLDLTGLPPSADERAAFLTDCDLTDIDTAYAAAVDRLLASPRYGVHMARTWLDAARYADTHGLHLDNRRSMWPYRDWVVSALNENKPFDEFTVEQLAGDLLPDATLDQQIASGFNRCNPTSAEGGMIAEEYLSIYAKDRADTTATVWLGLTLGCAQCHDHKFDPLSQRDYYGMYAFFNSIDEEASDRNIENPRPFVRALDAAASSELETLRSRSAELEAQLSAANPELEARAAAWIQEQRDELLQHWSVLSPARAEATGGAELVIDSVSGEIVAQGPNPDVPQYELEFEIPSGAVDGIRLDALAPPGETLPGRGDNKNFVLSYLEVESQPLDGSEPFRPVTIREAVATHSQTGWPVASLLDPSLKNGWAGLGLDGDRSALLLPAVAVGYPSGTRLRLRMHFSDVHVRHSLARFRLAFSTRGDAGGAPGLGIWWRAHFEAESAEGLYVRPFLPREAIASGLDVLGEAAPGVAWMPEPRLTADSLHALEPGIGVHYLVLRMFAREERAYQLRLGSDDGLMVWLRGELIHQNRTPRAVALDQDLVPITLVPGQNELVVKVVNTGGASGFSWRLWDAAGENELTADQTLALLGSGDGTEGLDAELDVLARRAVDPVWAQLFEDREAARAAVEAFQEALPTTLVSRERSERRMARIQMRGAYDRLGDEVGPATPAILPPLPQDGPADRLALARWVVARDNPLAARVWVNRAWQHFFGRGIVSTPEDFGSQGAWPTHPKLLDWLAVTFMDEGWDMKAMHRRIALSRAYRQSSVLTPERAEIDPDGGLVSRGPRHRLDGEVLRDQALYLAGMLDESMGGPGVRPYQPDGVWFAVGYTRSNTVRYEVGPEADQRRRSLYTFWKRTAPPPNLTTFDAPMRDTCTVQRERTNTPLQALVTLNDPTYVEAAKFIAAGIVGSGARSPEQRAQALFEHVVGHPASDEECAALTGLATELQAEFSADPEAAAGLLGVGMLPLPDAVSALDPAELAAWTLVASTLLNLDEVLTND</sequence>
<accession>A0A518EMC8</accession>
<keyword evidence="2" id="KW-0732">Signal</keyword>
<feature type="signal peptide" evidence="2">
    <location>
        <begin position="1"/>
        <end position="20"/>
    </location>
</feature>
<feature type="region of interest" description="Disordered" evidence="1">
    <location>
        <begin position="22"/>
        <end position="57"/>
    </location>
</feature>
<feature type="compositionally biased region" description="Low complexity" evidence="1">
    <location>
        <begin position="39"/>
        <end position="53"/>
    </location>
</feature>
<evidence type="ECO:0000313" key="6">
    <source>
        <dbReference type="EMBL" id="QDV05236.1"/>
    </source>
</evidence>
<dbReference type="RefSeq" id="WP_419190911.1">
    <property type="nucleotide sequence ID" value="NZ_CP036434.1"/>
</dbReference>
<name>A0A518EMC8_9BACT</name>